<proteinExistence type="predicted"/>
<dbReference type="Proteomes" id="UP001472677">
    <property type="component" value="Unassembled WGS sequence"/>
</dbReference>
<evidence type="ECO:0000313" key="2">
    <source>
        <dbReference type="Proteomes" id="UP001472677"/>
    </source>
</evidence>
<sequence>MRKRYVVSWTSTMVVYAKASRVEGAFGSGYLEEFKKFVKSLPFEPNVAVLTRAFDACMKHDAVRYGEWAAEQHN</sequence>
<accession>A0ABR2ETC9</accession>
<name>A0ABR2ETC9_9ROSI</name>
<dbReference type="EMBL" id="JBBPBM010000010">
    <property type="protein sequence ID" value="KAK8564648.1"/>
    <property type="molecule type" value="Genomic_DNA"/>
</dbReference>
<evidence type="ECO:0000313" key="1">
    <source>
        <dbReference type="EMBL" id="KAK8564648.1"/>
    </source>
</evidence>
<gene>
    <name evidence="1" type="ORF">V6N12_058231</name>
</gene>
<organism evidence="1 2">
    <name type="scientific">Hibiscus sabdariffa</name>
    <name type="common">roselle</name>
    <dbReference type="NCBI Taxonomy" id="183260"/>
    <lineage>
        <taxon>Eukaryota</taxon>
        <taxon>Viridiplantae</taxon>
        <taxon>Streptophyta</taxon>
        <taxon>Embryophyta</taxon>
        <taxon>Tracheophyta</taxon>
        <taxon>Spermatophyta</taxon>
        <taxon>Magnoliopsida</taxon>
        <taxon>eudicotyledons</taxon>
        <taxon>Gunneridae</taxon>
        <taxon>Pentapetalae</taxon>
        <taxon>rosids</taxon>
        <taxon>malvids</taxon>
        <taxon>Malvales</taxon>
        <taxon>Malvaceae</taxon>
        <taxon>Malvoideae</taxon>
        <taxon>Hibiscus</taxon>
    </lineage>
</organism>
<comment type="caution">
    <text evidence="1">The sequence shown here is derived from an EMBL/GenBank/DDBJ whole genome shotgun (WGS) entry which is preliminary data.</text>
</comment>
<protein>
    <submittedName>
        <fullName evidence="1">Uncharacterized protein</fullName>
    </submittedName>
</protein>
<reference evidence="1 2" key="1">
    <citation type="journal article" date="2024" name="G3 (Bethesda)">
        <title>Genome assembly of Hibiscus sabdariffa L. provides insights into metabolisms of medicinal natural products.</title>
        <authorList>
            <person name="Kim T."/>
        </authorList>
    </citation>
    <scope>NUCLEOTIDE SEQUENCE [LARGE SCALE GENOMIC DNA]</scope>
    <source>
        <strain evidence="1">TK-2024</strain>
        <tissue evidence="1">Old leaves</tissue>
    </source>
</reference>
<keyword evidence="2" id="KW-1185">Reference proteome</keyword>